<dbReference type="InterPro" id="IPR008949">
    <property type="entry name" value="Isoprenoid_synthase_dom_sf"/>
</dbReference>
<evidence type="ECO:0000313" key="8">
    <source>
        <dbReference type="Proteomes" id="UP000799771"/>
    </source>
</evidence>
<organism evidence="7 8">
    <name type="scientific">Dothidotthia symphoricarpi CBS 119687</name>
    <dbReference type="NCBI Taxonomy" id="1392245"/>
    <lineage>
        <taxon>Eukaryota</taxon>
        <taxon>Fungi</taxon>
        <taxon>Dikarya</taxon>
        <taxon>Ascomycota</taxon>
        <taxon>Pezizomycotina</taxon>
        <taxon>Dothideomycetes</taxon>
        <taxon>Pleosporomycetidae</taxon>
        <taxon>Pleosporales</taxon>
        <taxon>Dothidotthiaceae</taxon>
        <taxon>Dothidotthia</taxon>
    </lineage>
</organism>
<accession>A0A6A6AE16</accession>
<dbReference type="Gene3D" id="1.50.10.160">
    <property type="match status" value="1"/>
</dbReference>
<dbReference type="InterPro" id="IPR050148">
    <property type="entry name" value="Terpene_synthase-like"/>
</dbReference>
<dbReference type="GO" id="GO:0016102">
    <property type="term" value="P:diterpenoid biosynthetic process"/>
    <property type="evidence" value="ECO:0007669"/>
    <property type="project" value="TreeGrafter"/>
</dbReference>
<proteinExistence type="inferred from homology"/>
<reference evidence="7" key="1">
    <citation type="journal article" date="2020" name="Stud. Mycol.">
        <title>101 Dothideomycetes genomes: a test case for predicting lifestyles and emergence of pathogens.</title>
        <authorList>
            <person name="Haridas S."/>
            <person name="Albert R."/>
            <person name="Binder M."/>
            <person name="Bloem J."/>
            <person name="Labutti K."/>
            <person name="Salamov A."/>
            <person name="Andreopoulos B."/>
            <person name="Baker S."/>
            <person name="Barry K."/>
            <person name="Bills G."/>
            <person name="Bluhm B."/>
            <person name="Cannon C."/>
            <person name="Castanera R."/>
            <person name="Culley D."/>
            <person name="Daum C."/>
            <person name="Ezra D."/>
            <person name="Gonzalez J."/>
            <person name="Henrissat B."/>
            <person name="Kuo A."/>
            <person name="Liang C."/>
            <person name="Lipzen A."/>
            <person name="Lutzoni F."/>
            <person name="Magnuson J."/>
            <person name="Mondo S."/>
            <person name="Nolan M."/>
            <person name="Ohm R."/>
            <person name="Pangilinan J."/>
            <person name="Park H.-J."/>
            <person name="Ramirez L."/>
            <person name="Alfaro M."/>
            <person name="Sun H."/>
            <person name="Tritt A."/>
            <person name="Yoshinaga Y."/>
            <person name="Zwiers L.-H."/>
            <person name="Turgeon B."/>
            <person name="Goodwin S."/>
            <person name="Spatafora J."/>
            <person name="Crous P."/>
            <person name="Grigoriev I."/>
        </authorList>
    </citation>
    <scope>NUCLEOTIDE SEQUENCE</scope>
    <source>
        <strain evidence="7">CBS 119687</strain>
    </source>
</reference>
<dbReference type="EMBL" id="ML977507">
    <property type="protein sequence ID" value="KAF2129174.1"/>
    <property type="molecule type" value="Genomic_DNA"/>
</dbReference>
<keyword evidence="6" id="KW-0456">Lyase</keyword>
<dbReference type="AlphaFoldDB" id="A0A6A6AE16"/>
<evidence type="ECO:0000256" key="3">
    <source>
        <dbReference type="ARBA" id="ARBA00022723"/>
    </source>
</evidence>
<dbReference type="InterPro" id="IPR008930">
    <property type="entry name" value="Terpenoid_cyclase/PrenylTrfase"/>
</dbReference>
<dbReference type="Proteomes" id="UP000799771">
    <property type="component" value="Unassembled WGS sequence"/>
</dbReference>
<evidence type="ECO:0000256" key="6">
    <source>
        <dbReference type="ARBA" id="ARBA00023239"/>
    </source>
</evidence>
<dbReference type="PIRSF" id="PIRSF036498">
    <property type="entry name" value="Ent-kaurene_synthase_fungi"/>
    <property type="match status" value="1"/>
</dbReference>
<keyword evidence="4" id="KW-0460">Magnesium</keyword>
<dbReference type="OrthoDB" id="2343925at2759"/>
<gene>
    <name evidence="7" type="ORF">P153DRAFT_292436</name>
</gene>
<dbReference type="SUPFAM" id="SSF48239">
    <property type="entry name" value="Terpenoid cyclases/Protein prenyltransferases"/>
    <property type="match status" value="1"/>
</dbReference>
<keyword evidence="8" id="KW-1185">Reference proteome</keyword>
<comment type="cofactor">
    <cofactor evidence="1">
        <name>Mg(2+)</name>
        <dbReference type="ChEBI" id="CHEBI:18420"/>
    </cofactor>
</comment>
<protein>
    <submittedName>
        <fullName evidence="7">Ent-kaur-16-ene synthase</fullName>
    </submittedName>
</protein>
<evidence type="ECO:0000256" key="2">
    <source>
        <dbReference type="ARBA" id="ARBA00006333"/>
    </source>
</evidence>
<evidence type="ECO:0000256" key="4">
    <source>
        <dbReference type="ARBA" id="ARBA00022842"/>
    </source>
</evidence>
<dbReference type="RefSeq" id="XP_033523563.1">
    <property type="nucleotide sequence ID" value="XM_033663835.1"/>
</dbReference>
<dbReference type="GO" id="GO:0000287">
    <property type="term" value="F:magnesium ion binding"/>
    <property type="evidence" value="ECO:0007669"/>
    <property type="project" value="TreeGrafter"/>
</dbReference>
<dbReference type="GO" id="GO:0010333">
    <property type="term" value="F:terpene synthase activity"/>
    <property type="evidence" value="ECO:0007669"/>
    <property type="project" value="InterPro"/>
</dbReference>
<dbReference type="PANTHER" id="PTHR31739">
    <property type="entry name" value="ENT-COPALYL DIPHOSPHATE SYNTHASE, CHLOROPLASTIC"/>
    <property type="match status" value="1"/>
</dbReference>
<dbReference type="SUPFAM" id="SSF48576">
    <property type="entry name" value="Terpenoid synthases"/>
    <property type="match status" value="1"/>
</dbReference>
<keyword evidence="3" id="KW-0479">Metal-binding</keyword>
<dbReference type="GO" id="GO:0016853">
    <property type="term" value="F:isomerase activity"/>
    <property type="evidence" value="ECO:0007669"/>
    <property type="project" value="UniProtKB-KW"/>
</dbReference>
<sequence>MSNKVETLTEGARSLIQRAFKIHHPVYGFSTTSTQIYDTAWVAMISKAVDGEKQWLFPESFQYLLKWQADDGSWGRHPKTKTVGILDTAAALLALFRHLKEPLQLHDESPEDIRLRIARAVQSLRIQLAAWDDILTTNHIGVEIIAPALLIYLESEDSNLVFEFQGKQMLMDMNKAKLARFDPESLYRTRPSSTVHSLEAFISKVDFDKIGHHLFRGSMLASPSSTAAYLMHASVWDDEAEAYLDHVVNLGSGNGHGGIPGTHSTAYFEFNWIIATLLRGAFRRADIECSELFGIGKIILEGFEADQGVIGFAPRAVDVDDTAKGLLTLSLLDMDEGVSPAPMVAIFEAENHFRTFGAERDPSFTSNCHVLLALLQRADRDQFLPQIKKVVSFLCQSWWDCDGLIKDKWHLSHLYPTMLLVQGFIDLIWHTEHGAFSDVFHPELLSRVSICIFQACLRTILGQNLDGSWNGQPEETSYAILTLGEAARLLLFKDLQSVLTSAIRRGSTFLQSNHWTSPDQNWTSKTAYRATFVAEAYWLAAVKVGLDPIGETALSVGHSLESPQLSKRMNGYLNTVSQTKLFSSMPFWELRASFVESMLFAPLLRAERLKVYDRDHMGISRDSYLDIIPFTWIGCNNRSRTYVATSLLFDMMILSMLGYQTDEFIEAIAAPAFAHDTVQLHELIDDIIDRNVVTHIHFTHSPIRNDISKDRDIVKVSLQRFVNHVLEHKQIRKASPEDQATLRHELRAFLHAHTTQIESNAGIMRPGRSSDGLSWHDSGRPFFDWVRTTAADHVACAYSFAFNHCLLSALIGDGKNVFPTVKENYLVRAVARHMATMCRLCNDFGSVDRDLLEGNLNSVDFPEFVNVPSVLEKKRILAELAEYERRCLFHTLQELELAATQSAKQANSIGQFNKRKVKVVRYFADVTDFYDQLYLVRDLSSTVRQDQTPEGDME</sequence>
<comment type="similarity">
    <text evidence="2">Belongs to the terpene synthase family.</text>
</comment>
<evidence type="ECO:0000256" key="5">
    <source>
        <dbReference type="ARBA" id="ARBA00023235"/>
    </source>
</evidence>
<evidence type="ECO:0000313" key="7">
    <source>
        <dbReference type="EMBL" id="KAF2129174.1"/>
    </source>
</evidence>
<dbReference type="Gene3D" id="1.10.600.10">
    <property type="entry name" value="Farnesyl Diphosphate Synthase"/>
    <property type="match status" value="1"/>
</dbReference>
<dbReference type="Gene3D" id="1.50.10.20">
    <property type="match status" value="1"/>
</dbReference>
<dbReference type="PANTHER" id="PTHR31739:SF25">
    <property type="entry name" value="(E,E)-GERANYLLINALOOL SYNTHASE"/>
    <property type="match status" value="1"/>
</dbReference>
<evidence type="ECO:0000256" key="1">
    <source>
        <dbReference type="ARBA" id="ARBA00001946"/>
    </source>
</evidence>
<dbReference type="GeneID" id="54404267"/>
<keyword evidence="5" id="KW-0413">Isomerase</keyword>
<dbReference type="InterPro" id="IPR017057">
    <property type="entry name" value="Ent-kaurene_synthase_fun"/>
</dbReference>
<name>A0A6A6AE16_9PLEO</name>